<dbReference type="EMBL" id="SJPK01000001">
    <property type="protein sequence ID" value="TWT75407.1"/>
    <property type="molecule type" value="Genomic_DNA"/>
</dbReference>
<evidence type="ECO:0000313" key="3">
    <source>
        <dbReference type="Proteomes" id="UP000318053"/>
    </source>
</evidence>
<evidence type="ECO:0000256" key="1">
    <source>
        <dbReference type="SAM" id="MobiDB-lite"/>
    </source>
</evidence>
<accession>A0A5C5YKN1</accession>
<proteinExistence type="predicted"/>
<keyword evidence="3" id="KW-1185">Reference proteome</keyword>
<comment type="caution">
    <text evidence="2">The sequence shown here is derived from an EMBL/GenBank/DDBJ whole genome shotgun (WGS) entry which is preliminary data.</text>
</comment>
<dbReference type="RefSeq" id="WP_146389828.1">
    <property type="nucleotide sequence ID" value="NZ_SJPK01000001.1"/>
</dbReference>
<feature type="region of interest" description="Disordered" evidence="1">
    <location>
        <begin position="132"/>
        <end position="160"/>
    </location>
</feature>
<dbReference type="OrthoDB" id="285916at2"/>
<reference evidence="2 3" key="1">
    <citation type="submission" date="2019-02" db="EMBL/GenBank/DDBJ databases">
        <title>Deep-cultivation of Planctomycetes and their phenomic and genomic characterization uncovers novel biology.</title>
        <authorList>
            <person name="Wiegand S."/>
            <person name="Jogler M."/>
            <person name="Boedeker C."/>
            <person name="Pinto D."/>
            <person name="Vollmers J."/>
            <person name="Rivas-Marin E."/>
            <person name="Kohn T."/>
            <person name="Peeters S.H."/>
            <person name="Heuer A."/>
            <person name="Rast P."/>
            <person name="Oberbeckmann S."/>
            <person name="Bunk B."/>
            <person name="Jeske O."/>
            <person name="Meyerdierks A."/>
            <person name="Storesund J.E."/>
            <person name="Kallscheuer N."/>
            <person name="Luecker S."/>
            <person name="Lage O.M."/>
            <person name="Pohl T."/>
            <person name="Merkel B.J."/>
            <person name="Hornburger P."/>
            <person name="Mueller R.-W."/>
            <person name="Bruemmer F."/>
            <person name="Labrenz M."/>
            <person name="Spormann A.M."/>
            <person name="Op Den Camp H."/>
            <person name="Overmann J."/>
            <person name="Amann R."/>
            <person name="Jetten M.S.M."/>
            <person name="Mascher T."/>
            <person name="Medema M.H."/>
            <person name="Devos D.P."/>
            <person name="Kaster A.-K."/>
            <person name="Ovreas L."/>
            <person name="Rohde M."/>
            <person name="Galperin M.Y."/>
            <person name="Jogler C."/>
        </authorList>
    </citation>
    <scope>NUCLEOTIDE SEQUENCE [LARGE SCALE GENOMIC DNA]</scope>
    <source>
        <strain evidence="2 3">CA85</strain>
    </source>
</reference>
<evidence type="ECO:0000313" key="2">
    <source>
        <dbReference type="EMBL" id="TWT75407.1"/>
    </source>
</evidence>
<dbReference type="Proteomes" id="UP000318053">
    <property type="component" value="Unassembled WGS sequence"/>
</dbReference>
<name>A0A5C5YKN1_9BACT</name>
<protein>
    <submittedName>
        <fullName evidence="2">Uncharacterized protein</fullName>
    </submittedName>
</protein>
<dbReference type="AlphaFoldDB" id="A0A5C5YKN1"/>
<organism evidence="2 3">
    <name type="scientific">Allorhodopirellula solitaria</name>
    <dbReference type="NCBI Taxonomy" id="2527987"/>
    <lineage>
        <taxon>Bacteria</taxon>
        <taxon>Pseudomonadati</taxon>
        <taxon>Planctomycetota</taxon>
        <taxon>Planctomycetia</taxon>
        <taxon>Pirellulales</taxon>
        <taxon>Pirellulaceae</taxon>
        <taxon>Allorhodopirellula</taxon>
    </lineage>
</organism>
<gene>
    <name evidence="2" type="ORF">CA85_06980</name>
</gene>
<sequence>MIGYSRNERMRRSGAVLLAVLVCLGIASAITGLAMQRSLRARRQLNHDWQLEQTRLLLDAGVRHVHRSVTENPDYTGELLELGAALESYATARVEIEAAEDDAAAVSSKRFMVVATIQNQDVHPFQTKRSRVIATQPVAGNAEEPGAASTATDTDADASD</sequence>